<dbReference type="PANTHER" id="PTHR12835:SF5">
    <property type="entry name" value="BIOTIN--PROTEIN LIGASE"/>
    <property type="match status" value="1"/>
</dbReference>
<accession>A0ABW5X6E5</accession>
<dbReference type="PANTHER" id="PTHR12835">
    <property type="entry name" value="BIOTIN PROTEIN LIGASE"/>
    <property type="match status" value="1"/>
</dbReference>
<sequence length="243" mass="27322">MRIIKVNAIDSTNSFVRKFYAGNQNFQPVCVVAEEQTKGRGQFHSTWESEKGKNLTFSILYPLNQLKISHYFLLSSIVSIAVLKALEDLQIPNLSVKWPNDIMSANYKIGGILIENIIQADIIAASVIGIGLNVNQTDFEKLPNASSLRNMVSAEFNLDHVLEKIISSISELLEKIKEINSDEIITQYERQMFRINKVSAFELQNGVRISGMIKGVSPEGKLKVETEGAEVLLFDLKEIKLLY</sequence>
<evidence type="ECO:0000313" key="3">
    <source>
        <dbReference type="EMBL" id="MFD2834665.1"/>
    </source>
</evidence>
<comment type="caution">
    <text evidence="3">The sequence shown here is derived from an EMBL/GenBank/DDBJ whole genome shotgun (WGS) entry which is preliminary data.</text>
</comment>
<dbReference type="InterPro" id="IPR004408">
    <property type="entry name" value="Biotin_CoA_COase_ligase"/>
</dbReference>
<dbReference type="RefSeq" id="WP_251740600.1">
    <property type="nucleotide sequence ID" value="NZ_JBHUOJ010000033.1"/>
</dbReference>
<protein>
    <submittedName>
        <fullName evidence="3">Biotin--[acetyl-CoA-carboxylase] ligase</fullName>
        <ecNumber evidence="3">6.3.4.15</ecNumber>
    </submittedName>
</protein>
<dbReference type="Proteomes" id="UP001597438">
    <property type="component" value="Unassembled WGS sequence"/>
</dbReference>
<dbReference type="Gene3D" id="3.30.930.10">
    <property type="entry name" value="Bira Bifunctional Protein, Domain 2"/>
    <property type="match status" value="1"/>
</dbReference>
<dbReference type="SUPFAM" id="SSF55681">
    <property type="entry name" value="Class II aaRS and biotin synthetases"/>
    <property type="match status" value="1"/>
</dbReference>
<dbReference type="NCBIfam" id="TIGR00121">
    <property type="entry name" value="birA_ligase"/>
    <property type="match status" value="1"/>
</dbReference>
<organism evidence="3 4">
    <name type="scientific">Christiangramia antarctica</name>
    <dbReference type="NCBI Taxonomy" id="2058158"/>
    <lineage>
        <taxon>Bacteria</taxon>
        <taxon>Pseudomonadati</taxon>
        <taxon>Bacteroidota</taxon>
        <taxon>Flavobacteriia</taxon>
        <taxon>Flavobacteriales</taxon>
        <taxon>Flavobacteriaceae</taxon>
        <taxon>Christiangramia</taxon>
    </lineage>
</organism>
<dbReference type="EMBL" id="JBHUOJ010000033">
    <property type="protein sequence ID" value="MFD2834665.1"/>
    <property type="molecule type" value="Genomic_DNA"/>
</dbReference>
<keyword evidence="4" id="KW-1185">Reference proteome</keyword>
<dbReference type="CDD" id="cd16442">
    <property type="entry name" value="BPL"/>
    <property type="match status" value="1"/>
</dbReference>
<dbReference type="InterPro" id="IPR045864">
    <property type="entry name" value="aa-tRNA-synth_II/BPL/LPL"/>
</dbReference>
<dbReference type="GO" id="GO:0004077">
    <property type="term" value="F:biotin--[biotin carboxyl-carrier protein] ligase activity"/>
    <property type="evidence" value="ECO:0007669"/>
    <property type="project" value="UniProtKB-EC"/>
</dbReference>
<evidence type="ECO:0000259" key="2">
    <source>
        <dbReference type="PROSITE" id="PS51733"/>
    </source>
</evidence>
<reference evidence="4" key="1">
    <citation type="journal article" date="2019" name="Int. J. Syst. Evol. Microbiol.">
        <title>The Global Catalogue of Microorganisms (GCM) 10K type strain sequencing project: providing services to taxonomists for standard genome sequencing and annotation.</title>
        <authorList>
            <consortium name="The Broad Institute Genomics Platform"/>
            <consortium name="The Broad Institute Genome Sequencing Center for Infectious Disease"/>
            <person name="Wu L."/>
            <person name="Ma J."/>
        </authorList>
    </citation>
    <scope>NUCLEOTIDE SEQUENCE [LARGE SCALE GENOMIC DNA]</scope>
    <source>
        <strain evidence="4">KCTC 52925</strain>
    </source>
</reference>
<name>A0ABW5X6E5_9FLAO</name>
<evidence type="ECO:0000313" key="4">
    <source>
        <dbReference type="Proteomes" id="UP001597438"/>
    </source>
</evidence>
<gene>
    <name evidence="3" type="ORF">ACFSYS_15345</name>
</gene>
<evidence type="ECO:0000256" key="1">
    <source>
        <dbReference type="ARBA" id="ARBA00022598"/>
    </source>
</evidence>
<proteinExistence type="predicted"/>
<feature type="domain" description="BPL/LPL catalytic" evidence="2">
    <location>
        <begin position="1"/>
        <end position="177"/>
    </location>
</feature>
<dbReference type="Pfam" id="PF03099">
    <property type="entry name" value="BPL_LplA_LipB"/>
    <property type="match status" value="1"/>
</dbReference>
<dbReference type="EC" id="6.3.4.15" evidence="3"/>
<dbReference type="PROSITE" id="PS51733">
    <property type="entry name" value="BPL_LPL_CATALYTIC"/>
    <property type="match status" value="1"/>
</dbReference>
<dbReference type="InterPro" id="IPR004143">
    <property type="entry name" value="BPL_LPL_catalytic"/>
</dbReference>
<keyword evidence="1 3" id="KW-0436">Ligase</keyword>